<keyword evidence="6" id="KW-0560">Oxidoreductase</keyword>
<evidence type="ECO:0000313" key="11">
    <source>
        <dbReference type="EMBL" id="OXA37269.1"/>
    </source>
</evidence>
<organism evidence="11 12">
    <name type="scientific">Folsomia candida</name>
    <name type="common">Springtail</name>
    <dbReference type="NCBI Taxonomy" id="158441"/>
    <lineage>
        <taxon>Eukaryota</taxon>
        <taxon>Metazoa</taxon>
        <taxon>Ecdysozoa</taxon>
        <taxon>Arthropoda</taxon>
        <taxon>Hexapoda</taxon>
        <taxon>Collembola</taxon>
        <taxon>Entomobryomorpha</taxon>
        <taxon>Isotomoidea</taxon>
        <taxon>Isotomidae</taxon>
        <taxon>Proisotominae</taxon>
        <taxon>Folsomia</taxon>
    </lineage>
</organism>
<evidence type="ECO:0000256" key="8">
    <source>
        <dbReference type="ARBA" id="ARBA00048873"/>
    </source>
</evidence>
<proteinExistence type="inferred from homology"/>
<comment type="similarity">
    <text evidence="2 9">Belongs to the dihydrofolate reductase family.</text>
</comment>
<evidence type="ECO:0000256" key="1">
    <source>
        <dbReference type="ARBA" id="ARBA00004903"/>
    </source>
</evidence>
<dbReference type="GO" id="GO:0046452">
    <property type="term" value="P:dihydrofolate metabolic process"/>
    <property type="evidence" value="ECO:0007669"/>
    <property type="project" value="TreeGrafter"/>
</dbReference>
<dbReference type="Gene3D" id="3.40.430.10">
    <property type="entry name" value="Dihydrofolate Reductase, subunit A"/>
    <property type="match status" value="1"/>
</dbReference>
<dbReference type="AlphaFoldDB" id="A0A226CWE2"/>
<reference evidence="11 12" key="1">
    <citation type="submission" date="2015-12" db="EMBL/GenBank/DDBJ databases">
        <title>The genome of Folsomia candida.</title>
        <authorList>
            <person name="Faddeeva A."/>
            <person name="Derks M.F."/>
            <person name="Anvar Y."/>
            <person name="Smit S."/>
            <person name="Van Straalen N."/>
            <person name="Roelofs D."/>
        </authorList>
    </citation>
    <scope>NUCLEOTIDE SEQUENCE [LARGE SCALE GENOMIC DNA]</scope>
    <source>
        <strain evidence="11 12">VU population</strain>
        <tissue evidence="11">Whole body</tissue>
    </source>
</reference>
<dbReference type="GO" id="GO:0046655">
    <property type="term" value="P:folic acid metabolic process"/>
    <property type="evidence" value="ECO:0007669"/>
    <property type="project" value="TreeGrafter"/>
</dbReference>
<evidence type="ECO:0000256" key="4">
    <source>
        <dbReference type="ARBA" id="ARBA00022563"/>
    </source>
</evidence>
<evidence type="ECO:0000256" key="3">
    <source>
        <dbReference type="ARBA" id="ARBA00012856"/>
    </source>
</evidence>
<dbReference type="PANTHER" id="PTHR48069:SF3">
    <property type="entry name" value="DIHYDROFOLATE REDUCTASE"/>
    <property type="match status" value="1"/>
</dbReference>
<dbReference type="EMBL" id="LNIX01000060">
    <property type="protein sequence ID" value="OXA37269.1"/>
    <property type="molecule type" value="Genomic_DNA"/>
</dbReference>
<dbReference type="Pfam" id="PF00186">
    <property type="entry name" value="DHFR_1"/>
    <property type="match status" value="1"/>
</dbReference>
<gene>
    <name evidence="11" type="ORF">Fcan01_27950</name>
</gene>
<dbReference type="PANTHER" id="PTHR48069">
    <property type="entry name" value="DIHYDROFOLATE REDUCTASE"/>
    <property type="match status" value="1"/>
</dbReference>
<dbReference type="GO" id="GO:0006730">
    <property type="term" value="P:one-carbon metabolic process"/>
    <property type="evidence" value="ECO:0007669"/>
    <property type="project" value="UniProtKB-KW"/>
</dbReference>
<dbReference type="InterPro" id="IPR017925">
    <property type="entry name" value="DHFR_CS"/>
</dbReference>
<name>A0A226CWE2_FOLCA</name>
<dbReference type="InterPro" id="IPR012259">
    <property type="entry name" value="DHFR"/>
</dbReference>
<evidence type="ECO:0000313" key="12">
    <source>
        <dbReference type="Proteomes" id="UP000198287"/>
    </source>
</evidence>
<evidence type="ECO:0000256" key="5">
    <source>
        <dbReference type="ARBA" id="ARBA00022857"/>
    </source>
</evidence>
<keyword evidence="5" id="KW-0521">NADP</keyword>
<evidence type="ECO:0000259" key="10">
    <source>
        <dbReference type="PROSITE" id="PS51330"/>
    </source>
</evidence>
<dbReference type="STRING" id="158441.A0A226CWE2"/>
<dbReference type="InterPro" id="IPR001796">
    <property type="entry name" value="DHFR_dom"/>
</dbReference>
<comment type="caution">
    <text evidence="11">The sequence shown here is derived from an EMBL/GenBank/DDBJ whole genome shotgun (WGS) entry which is preliminary data.</text>
</comment>
<evidence type="ECO:0000256" key="7">
    <source>
        <dbReference type="ARBA" id="ARBA00025067"/>
    </source>
</evidence>
<dbReference type="GO" id="GO:0046654">
    <property type="term" value="P:tetrahydrofolate biosynthetic process"/>
    <property type="evidence" value="ECO:0007669"/>
    <property type="project" value="UniProtKB-UniPathway"/>
</dbReference>
<dbReference type="GO" id="GO:0004146">
    <property type="term" value="F:dihydrofolate reductase activity"/>
    <property type="evidence" value="ECO:0007669"/>
    <property type="project" value="UniProtKB-EC"/>
</dbReference>
<sequence length="197" mass="23208">MSSRMSPIKLNLIVACDSKMGIGVKNDLPWRLRKEMNHFNRMTTGDSYDLAKHPGSENKRNVVLMGRKTYESIPEKFRPLKNRLNVVLSRDTEISPHENMVAFKSWEDAMKYLEKPQIQEEIDQVWVVGGSHIYKMAMESPFLYRIYLTKLAKEFDCDTFFPEFDPAEYKLVTDPKVSQEEQEEDGIRYTFYVYEKL</sequence>
<dbReference type="PRINTS" id="PR00070">
    <property type="entry name" value="DHFR"/>
</dbReference>
<comment type="catalytic activity">
    <reaction evidence="8">
        <text>(6S)-5,6,7,8-tetrahydrofolate + NADP(+) = 7,8-dihydrofolate + NADPH + H(+)</text>
        <dbReference type="Rhea" id="RHEA:15009"/>
        <dbReference type="ChEBI" id="CHEBI:15378"/>
        <dbReference type="ChEBI" id="CHEBI:57451"/>
        <dbReference type="ChEBI" id="CHEBI:57453"/>
        <dbReference type="ChEBI" id="CHEBI:57783"/>
        <dbReference type="ChEBI" id="CHEBI:58349"/>
        <dbReference type="EC" id="1.5.1.3"/>
    </reaction>
</comment>
<dbReference type="UniPathway" id="UPA00077">
    <property type="reaction ID" value="UER00158"/>
</dbReference>
<keyword evidence="12" id="KW-1185">Reference proteome</keyword>
<evidence type="ECO:0000256" key="9">
    <source>
        <dbReference type="RuleBase" id="RU004474"/>
    </source>
</evidence>
<protein>
    <recommendedName>
        <fullName evidence="3">dihydrofolate reductase</fullName>
        <ecNumber evidence="3">1.5.1.3</ecNumber>
    </recommendedName>
</protein>
<evidence type="ECO:0000256" key="6">
    <source>
        <dbReference type="ARBA" id="ARBA00023002"/>
    </source>
</evidence>
<dbReference type="GO" id="GO:0005739">
    <property type="term" value="C:mitochondrion"/>
    <property type="evidence" value="ECO:0007669"/>
    <property type="project" value="TreeGrafter"/>
</dbReference>
<dbReference type="PROSITE" id="PS00075">
    <property type="entry name" value="DHFR_1"/>
    <property type="match status" value="1"/>
</dbReference>
<comment type="function">
    <text evidence="7">Key enzyme in folate metabolism. Catalyzes an essential reaction for de novo glycine and purine synthesis, and for DNA precursor synthesis.</text>
</comment>
<dbReference type="EC" id="1.5.1.3" evidence="3"/>
<dbReference type="InterPro" id="IPR024072">
    <property type="entry name" value="DHFR-like_dom_sf"/>
</dbReference>
<dbReference type="SUPFAM" id="SSF53597">
    <property type="entry name" value="Dihydrofolate reductase-like"/>
    <property type="match status" value="1"/>
</dbReference>
<dbReference type="GO" id="GO:0050661">
    <property type="term" value="F:NADP binding"/>
    <property type="evidence" value="ECO:0007669"/>
    <property type="project" value="InterPro"/>
</dbReference>
<comment type="pathway">
    <text evidence="1">Cofactor biosynthesis; tetrahydrofolate biosynthesis; 5,6,7,8-tetrahydrofolate from 7,8-dihydrofolate: step 1/1.</text>
</comment>
<evidence type="ECO:0000256" key="2">
    <source>
        <dbReference type="ARBA" id="ARBA00009539"/>
    </source>
</evidence>
<feature type="domain" description="DHFR" evidence="10">
    <location>
        <begin position="9"/>
        <end position="196"/>
    </location>
</feature>
<dbReference type="OMA" id="RDNQLPW"/>
<dbReference type="Proteomes" id="UP000198287">
    <property type="component" value="Unassembled WGS sequence"/>
</dbReference>
<dbReference type="OrthoDB" id="4664297at2759"/>
<dbReference type="PROSITE" id="PS51330">
    <property type="entry name" value="DHFR_2"/>
    <property type="match status" value="1"/>
</dbReference>
<dbReference type="FunFam" id="3.40.430.10:FF:000002">
    <property type="entry name" value="Dihydrofolate reductase"/>
    <property type="match status" value="1"/>
</dbReference>
<dbReference type="CDD" id="cd00209">
    <property type="entry name" value="DHFR"/>
    <property type="match status" value="1"/>
</dbReference>
<accession>A0A226CWE2</accession>
<keyword evidence="4" id="KW-0554">One-carbon metabolism</keyword>